<name>I3EH09_NEMP3</name>
<dbReference type="GO" id="GO:0006261">
    <property type="term" value="P:DNA-templated DNA replication"/>
    <property type="evidence" value="ECO:0007669"/>
    <property type="project" value="InterPro"/>
</dbReference>
<evidence type="ECO:0000313" key="1">
    <source>
        <dbReference type="EMBL" id="EIJ88506.1"/>
    </source>
</evidence>
<proteinExistence type="predicted"/>
<dbReference type="STRING" id="935791.I3EH09"/>
<dbReference type="OMA" id="EYERISY"/>
<gene>
    <name evidence="1" type="ORF">NEQG_01196</name>
</gene>
<dbReference type="PANTHER" id="PTHR21206">
    <property type="entry name" value="SLD5 PROTEIN"/>
    <property type="match status" value="1"/>
</dbReference>
<accession>I3EH09</accession>
<dbReference type="GO" id="GO:0000811">
    <property type="term" value="C:GINS complex"/>
    <property type="evidence" value="ECO:0007669"/>
    <property type="project" value="TreeGrafter"/>
</dbReference>
<dbReference type="PANTHER" id="PTHR21206:SF0">
    <property type="entry name" value="DNA REPLICATION COMPLEX GINS PROTEIN SLD5"/>
    <property type="match status" value="1"/>
</dbReference>
<dbReference type="GO" id="GO:0000727">
    <property type="term" value="P:double-strand break repair via break-induced replication"/>
    <property type="evidence" value="ECO:0007669"/>
    <property type="project" value="TreeGrafter"/>
</dbReference>
<dbReference type="HOGENOM" id="CLU_127203_0_0_1"/>
<evidence type="ECO:0000313" key="2">
    <source>
        <dbReference type="Proteomes" id="UP000002872"/>
    </source>
</evidence>
<dbReference type="OrthoDB" id="338231at2759"/>
<sequence>MERLSVVEYLSMRYLNEREFQRLLPYDADIVERVKFLLQRQKDRQRKEIQRNRIKEHIYKIEIERIEWLLSEYLLIRMEKIRNNFYIKDESILSPHEKEYYRAYINLNKEVGAYVELEDIPERHRNKEDLPEIHGVYALDNLQDISIDGEILTLSPGEFLIGNISTSEDLVNDLGVLLV</sequence>
<reference evidence="1" key="1">
    <citation type="submission" date="2011-01" db="EMBL/GenBank/DDBJ databases">
        <title>The Genome Sequence of Nematocida parisii strain ERTm3.</title>
        <authorList>
            <consortium name="The Broad Institute Genome Sequencing Platform"/>
            <consortium name="The Broad Institute Genome Sequencing Center for Infectious Disease"/>
            <person name="Cuomo C."/>
            <person name="Troemel E."/>
            <person name="Young S.K."/>
            <person name="Zeng Q."/>
            <person name="Gargeya S."/>
            <person name="Fitzgerald M."/>
            <person name="Haas B."/>
            <person name="Abouelleil A."/>
            <person name="Alvarado L."/>
            <person name="Arachchi H.M."/>
            <person name="Berlin A."/>
            <person name="Chapman S.B."/>
            <person name="Gearin G."/>
            <person name="Goldberg J."/>
            <person name="Griggs A."/>
            <person name="Gujja S."/>
            <person name="Hansen M."/>
            <person name="Heiman D."/>
            <person name="Howarth C."/>
            <person name="Larimer J."/>
            <person name="Lui A."/>
            <person name="MacDonald P.J.P."/>
            <person name="McCowen C."/>
            <person name="Montmayeur A."/>
            <person name="Murphy C."/>
            <person name="Neiman D."/>
            <person name="Pearson M."/>
            <person name="Priest M."/>
            <person name="Roberts A."/>
            <person name="Saif S."/>
            <person name="Shea T."/>
            <person name="Sisk P."/>
            <person name="Stolte C."/>
            <person name="Sykes S."/>
            <person name="Wortman J."/>
            <person name="Nusbaum C."/>
            <person name="Birren B."/>
        </authorList>
    </citation>
    <scope>NUCLEOTIDE SEQUENCE</scope>
    <source>
        <strain evidence="1">ERTm3</strain>
    </source>
</reference>
<dbReference type="InterPro" id="IPR008591">
    <property type="entry name" value="GINS_Sld5"/>
</dbReference>
<dbReference type="Proteomes" id="UP000002872">
    <property type="component" value="Unassembled WGS sequence"/>
</dbReference>
<dbReference type="Gene3D" id="1.20.58.1030">
    <property type="match status" value="1"/>
</dbReference>
<evidence type="ECO:0008006" key="3">
    <source>
        <dbReference type="Google" id="ProtNLM"/>
    </source>
</evidence>
<dbReference type="InParanoid" id="I3EH09"/>
<keyword evidence="2" id="KW-1185">Reference proteome</keyword>
<dbReference type="SUPFAM" id="SSF158573">
    <property type="entry name" value="GINS helical bundle-like"/>
    <property type="match status" value="1"/>
</dbReference>
<dbReference type="VEuPathDB" id="MicrosporidiaDB:NEQG_01196"/>
<dbReference type="EMBL" id="GL870878">
    <property type="protein sequence ID" value="EIJ88506.1"/>
    <property type="molecule type" value="Genomic_DNA"/>
</dbReference>
<dbReference type="AlphaFoldDB" id="I3EH09"/>
<organism evidence="1 2">
    <name type="scientific">Nematocida parisii (strain ERTm3)</name>
    <name type="common">Nematode killer fungus</name>
    <dbReference type="NCBI Taxonomy" id="935791"/>
    <lineage>
        <taxon>Eukaryota</taxon>
        <taxon>Fungi</taxon>
        <taxon>Fungi incertae sedis</taxon>
        <taxon>Microsporidia</taxon>
        <taxon>Nematocida</taxon>
    </lineage>
</organism>
<dbReference type="InterPro" id="IPR036224">
    <property type="entry name" value="GINS_bundle-like_dom_sf"/>
</dbReference>
<protein>
    <recommendedName>
        <fullName evidence="3">DNA replication complex GINS protein SLD5</fullName>
    </recommendedName>
</protein>